<dbReference type="InterPro" id="IPR011010">
    <property type="entry name" value="DNA_brk_join_enz"/>
</dbReference>
<evidence type="ECO:0000313" key="3">
    <source>
        <dbReference type="Proteomes" id="UP000076586"/>
    </source>
</evidence>
<dbReference type="AlphaFoldDB" id="A0A171A8M1"/>
<keyword evidence="3" id="KW-1185">Reference proteome</keyword>
<dbReference type="SUPFAM" id="SSF56349">
    <property type="entry name" value="DNA breaking-rejoining enzymes"/>
    <property type="match status" value="1"/>
</dbReference>
<dbReference type="Proteomes" id="UP000076586">
    <property type="component" value="Unassembled WGS sequence"/>
</dbReference>
<reference evidence="3" key="2">
    <citation type="journal article" date="2017" name="Genome Announc.">
        <title>Draft genome sequence of Paludibacter jiangxiensis NM7(T), a propionate-producing fermentative bacterium.</title>
        <authorList>
            <person name="Qiu Y.-L."/>
            <person name="Tourlousse D.M."/>
            <person name="Matsuura N."/>
            <person name="Ohashi A."/>
            <person name="Sekiguchi Y."/>
        </authorList>
    </citation>
    <scope>NUCLEOTIDE SEQUENCE [LARGE SCALE GENOMIC DNA]</scope>
    <source>
        <strain evidence="3">NM7</strain>
    </source>
</reference>
<organism evidence="2 3">
    <name type="scientific">Paludibacter jiangxiensis</name>
    <dbReference type="NCBI Taxonomy" id="681398"/>
    <lineage>
        <taxon>Bacteria</taxon>
        <taxon>Pseudomonadati</taxon>
        <taxon>Bacteroidota</taxon>
        <taxon>Bacteroidia</taxon>
        <taxon>Bacteroidales</taxon>
        <taxon>Paludibacteraceae</taxon>
        <taxon>Paludibacter</taxon>
    </lineage>
</organism>
<dbReference type="GO" id="GO:0006310">
    <property type="term" value="P:DNA recombination"/>
    <property type="evidence" value="ECO:0007669"/>
    <property type="project" value="UniProtKB-KW"/>
</dbReference>
<keyword evidence="1" id="KW-0233">DNA recombination</keyword>
<dbReference type="EMBL" id="BDCR01000003">
    <property type="protein sequence ID" value="GAT63393.1"/>
    <property type="molecule type" value="Genomic_DNA"/>
</dbReference>
<sequence length="77" mass="9131">MSLKFSNTTSDFIEWNSMLKLIRNLYNDGNYKMSLLISLGSFWGLRISDLLNLTWIDILDKDHFEIIEKKNWQTKGD</sequence>
<reference evidence="3" key="1">
    <citation type="submission" date="2016-04" db="EMBL/GenBank/DDBJ databases">
        <title>Draft genome sequence of Paludibacter jiangxiensis strain NM7.</title>
        <authorList>
            <person name="Qiu Y."/>
            <person name="Matsuura N."/>
            <person name="Ohashi A."/>
            <person name="Tourlousse M.D."/>
            <person name="Sekiguchi Y."/>
        </authorList>
    </citation>
    <scope>NUCLEOTIDE SEQUENCE [LARGE SCALE GENOMIC DNA]</scope>
    <source>
        <strain evidence="3">NM7</strain>
    </source>
</reference>
<proteinExistence type="predicted"/>
<gene>
    <name evidence="2" type="ORF">PJIAN_3722</name>
</gene>
<evidence type="ECO:0008006" key="4">
    <source>
        <dbReference type="Google" id="ProtNLM"/>
    </source>
</evidence>
<evidence type="ECO:0000313" key="2">
    <source>
        <dbReference type="EMBL" id="GAT63393.1"/>
    </source>
</evidence>
<dbReference type="GO" id="GO:0003677">
    <property type="term" value="F:DNA binding"/>
    <property type="evidence" value="ECO:0007669"/>
    <property type="project" value="InterPro"/>
</dbReference>
<dbReference type="GO" id="GO:0015074">
    <property type="term" value="P:DNA integration"/>
    <property type="evidence" value="ECO:0007669"/>
    <property type="project" value="InterPro"/>
</dbReference>
<dbReference type="STRING" id="681398.PJIAN_3722"/>
<name>A0A171A8M1_9BACT</name>
<dbReference type="InterPro" id="IPR013762">
    <property type="entry name" value="Integrase-like_cat_sf"/>
</dbReference>
<accession>A0A171A8M1</accession>
<comment type="caution">
    <text evidence="2">The sequence shown here is derived from an EMBL/GenBank/DDBJ whole genome shotgun (WGS) entry which is preliminary data.</text>
</comment>
<evidence type="ECO:0000256" key="1">
    <source>
        <dbReference type="ARBA" id="ARBA00023172"/>
    </source>
</evidence>
<protein>
    <recommendedName>
        <fullName evidence="4">Phage integrase family protein</fullName>
    </recommendedName>
</protein>
<dbReference type="Gene3D" id="1.10.443.10">
    <property type="entry name" value="Intergrase catalytic core"/>
    <property type="match status" value="1"/>
</dbReference>